<keyword evidence="1 2" id="KW-0694">RNA-binding</keyword>
<dbReference type="Proteomes" id="UP001224775">
    <property type="component" value="Unassembled WGS sequence"/>
</dbReference>
<dbReference type="CDD" id="cd00590">
    <property type="entry name" value="RRM_SF"/>
    <property type="match status" value="1"/>
</dbReference>
<dbReference type="InterPro" id="IPR012677">
    <property type="entry name" value="Nucleotide-bd_a/b_plait_sf"/>
</dbReference>
<name>A0AAD8XWW7_9STRA</name>
<dbReference type="InterPro" id="IPR000504">
    <property type="entry name" value="RRM_dom"/>
</dbReference>
<evidence type="ECO:0000256" key="2">
    <source>
        <dbReference type="PROSITE-ProRule" id="PRU00176"/>
    </source>
</evidence>
<dbReference type="EMBL" id="JATAAI010000035">
    <property type="protein sequence ID" value="KAK1735005.1"/>
    <property type="molecule type" value="Genomic_DNA"/>
</dbReference>
<feature type="region of interest" description="Disordered" evidence="3">
    <location>
        <begin position="100"/>
        <end position="132"/>
    </location>
</feature>
<accession>A0AAD8XWW7</accession>
<dbReference type="Gene3D" id="3.30.70.330">
    <property type="match status" value="1"/>
</dbReference>
<proteinExistence type="predicted"/>
<organism evidence="5 6">
    <name type="scientific">Skeletonema marinoi</name>
    <dbReference type="NCBI Taxonomy" id="267567"/>
    <lineage>
        <taxon>Eukaryota</taxon>
        <taxon>Sar</taxon>
        <taxon>Stramenopiles</taxon>
        <taxon>Ochrophyta</taxon>
        <taxon>Bacillariophyta</taxon>
        <taxon>Coscinodiscophyceae</taxon>
        <taxon>Thalassiosirophycidae</taxon>
        <taxon>Thalassiosirales</taxon>
        <taxon>Skeletonemataceae</taxon>
        <taxon>Skeletonema</taxon>
        <taxon>Skeletonema marinoi-dohrnii complex</taxon>
    </lineage>
</organism>
<evidence type="ECO:0000313" key="6">
    <source>
        <dbReference type="Proteomes" id="UP001224775"/>
    </source>
</evidence>
<dbReference type="InterPro" id="IPR035979">
    <property type="entry name" value="RBD_domain_sf"/>
</dbReference>
<dbReference type="Pfam" id="PF00076">
    <property type="entry name" value="RRM_1"/>
    <property type="match status" value="1"/>
</dbReference>
<sequence length="271" mass="30179">MGNSNSMKQQLCDMNDTTAYQYEDAAAANFPRADSPPATFASTSTLISWAYQSTLPPVVVPHQHGRAPSPTSVASTSTSMAMMQQPAFVWATYSEPHPHYAPSTEAAPEPYSYTPKAHQFQPPSPPDADSDDHDYDIPLLEYSVKSRRGKELFVAHIPFDMTEAELLALCSQYGDVISASIMRHDLGVSKCFAYVKFKLQSTADNALLRLNRYEVDGKFLFVDYAYAMRLAQERSLSVMMMENIKPIASWSVELHLLLSREPSGKVELFSC</sequence>
<dbReference type="SUPFAM" id="SSF54928">
    <property type="entry name" value="RNA-binding domain, RBD"/>
    <property type="match status" value="1"/>
</dbReference>
<evidence type="ECO:0000256" key="1">
    <source>
        <dbReference type="ARBA" id="ARBA00022884"/>
    </source>
</evidence>
<dbReference type="GO" id="GO:0003729">
    <property type="term" value="F:mRNA binding"/>
    <property type="evidence" value="ECO:0007669"/>
    <property type="project" value="TreeGrafter"/>
</dbReference>
<dbReference type="InterPro" id="IPR050502">
    <property type="entry name" value="Euk_RNA-bind_prot"/>
</dbReference>
<evidence type="ECO:0000313" key="5">
    <source>
        <dbReference type="EMBL" id="KAK1735005.1"/>
    </source>
</evidence>
<protein>
    <submittedName>
        <fullName evidence="5">RNA-binding protein</fullName>
    </submittedName>
</protein>
<feature type="domain" description="RRM" evidence="4">
    <location>
        <begin position="150"/>
        <end position="227"/>
    </location>
</feature>
<dbReference type="PROSITE" id="PS50102">
    <property type="entry name" value="RRM"/>
    <property type="match status" value="1"/>
</dbReference>
<evidence type="ECO:0000259" key="4">
    <source>
        <dbReference type="PROSITE" id="PS50102"/>
    </source>
</evidence>
<reference evidence="5" key="1">
    <citation type="submission" date="2023-06" db="EMBL/GenBank/DDBJ databases">
        <title>Survivors Of The Sea: Transcriptome response of Skeletonema marinoi to long-term dormancy.</title>
        <authorList>
            <person name="Pinder M.I.M."/>
            <person name="Kourtchenko O."/>
            <person name="Robertson E.K."/>
            <person name="Larsson T."/>
            <person name="Maumus F."/>
            <person name="Osuna-Cruz C.M."/>
            <person name="Vancaester E."/>
            <person name="Stenow R."/>
            <person name="Vandepoele K."/>
            <person name="Ploug H."/>
            <person name="Bruchert V."/>
            <person name="Godhe A."/>
            <person name="Topel M."/>
        </authorList>
    </citation>
    <scope>NUCLEOTIDE SEQUENCE</scope>
    <source>
        <strain evidence="5">R05AC</strain>
    </source>
</reference>
<gene>
    <name evidence="5" type="ORF">QTG54_014071</name>
</gene>
<dbReference type="SMART" id="SM00360">
    <property type="entry name" value="RRM"/>
    <property type="match status" value="1"/>
</dbReference>
<evidence type="ECO:0000256" key="3">
    <source>
        <dbReference type="SAM" id="MobiDB-lite"/>
    </source>
</evidence>
<dbReference type="AlphaFoldDB" id="A0AAD8XWW7"/>
<keyword evidence="6" id="KW-1185">Reference proteome</keyword>
<dbReference type="PANTHER" id="PTHR48025:SF1">
    <property type="entry name" value="RRM DOMAIN-CONTAINING PROTEIN"/>
    <property type="match status" value="1"/>
</dbReference>
<comment type="caution">
    <text evidence="5">The sequence shown here is derived from an EMBL/GenBank/DDBJ whole genome shotgun (WGS) entry which is preliminary data.</text>
</comment>
<dbReference type="GO" id="GO:0005634">
    <property type="term" value="C:nucleus"/>
    <property type="evidence" value="ECO:0007669"/>
    <property type="project" value="TreeGrafter"/>
</dbReference>
<dbReference type="PANTHER" id="PTHR48025">
    <property type="entry name" value="OS02G0815200 PROTEIN"/>
    <property type="match status" value="1"/>
</dbReference>